<evidence type="ECO:0000313" key="10">
    <source>
        <dbReference type="RefSeq" id="XP_014521383.1"/>
    </source>
</evidence>
<evidence type="ECO:0000313" key="9">
    <source>
        <dbReference type="Proteomes" id="UP000087766"/>
    </source>
</evidence>
<dbReference type="AlphaFoldDB" id="A0A1S3VSN0"/>
<feature type="region of interest" description="Disordered" evidence="7">
    <location>
        <begin position="155"/>
        <end position="200"/>
    </location>
</feature>
<reference evidence="10" key="2">
    <citation type="submission" date="2025-08" db="UniProtKB">
        <authorList>
            <consortium name="RefSeq"/>
        </authorList>
    </citation>
    <scope>IDENTIFICATION</scope>
    <source>
        <tissue evidence="10">Leaf</tissue>
    </source>
</reference>
<dbReference type="GeneID" id="106778015"/>
<feature type="region of interest" description="Disordered" evidence="7">
    <location>
        <begin position="409"/>
        <end position="444"/>
    </location>
</feature>
<feature type="compositionally biased region" description="Basic residues" evidence="7">
    <location>
        <begin position="245"/>
        <end position="259"/>
    </location>
</feature>
<dbReference type="PANTHER" id="PTHR43874:SF206">
    <property type="entry name" value="RESPONSE REGULATOR RECEIVER DOMAIN PROTEIN"/>
    <property type="match status" value="1"/>
</dbReference>
<feature type="domain" description="Response regulatory" evidence="8">
    <location>
        <begin position="23"/>
        <end position="136"/>
    </location>
</feature>
<comment type="caution">
    <text evidence="6">Lacks conserved residue(s) required for the propagation of feature annotation.</text>
</comment>
<dbReference type="OrthoDB" id="60033at2759"/>
<evidence type="ECO:0000256" key="2">
    <source>
        <dbReference type="ARBA" id="ARBA00023012"/>
    </source>
</evidence>
<evidence type="ECO:0000256" key="1">
    <source>
        <dbReference type="ARBA" id="ARBA00004123"/>
    </source>
</evidence>
<dbReference type="KEGG" id="vra:106778015"/>
<dbReference type="InterPro" id="IPR006447">
    <property type="entry name" value="Myb_dom_plants"/>
</dbReference>
<dbReference type="PANTHER" id="PTHR43874">
    <property type="entry name" value="TWO-COMPONENT RESPONSE REGULATOR"/>
    <property type="match status" value="1"/>
</dbReference>
<dbReference type="FunFam" id="1.10.10.60:FF:000007">
    <property type="entry name" value="Two-component response regulator"/>
    <property type="match status" value="1"/>
</dbReference>
<dbReference type="PROSITE" id="PS50110">
    <property type="entry name" value="RESPONSE_REGULATORY"/>
    <property type="match status" value="1"/>
</dbReference>
<dbReference type="GO" id="GO:0009736">
    <property type="term" value="P:cytokinin-activated signaling pathway"/>
    <property type="evidence" value="ECO:0007669"/>
    <property type="project" value="InterPro"/>
</dbReference>
<dbReference type="InterPro" id="IPR009057">
    <property type="entry name" value="Homeodomain-like_sf"/>
</dbReference>
<accession>A0A1S3VSN0</accession>
<proteinExistence type="predicted"/>
<dbReference type="GO" id="GO:0000160">
    <property type="term" value="P:phosphorelay signal transduction system"/>
    <property type="evidence" value="ECO:0007669"/>
    <property type="project" value="UniProtKB-KW"/>
</dbReference>
<dbReference type="Gene3D" id="1.10.10.60">
    <property type="entry name" value="Homeodomain-like"/>
    <property type="match status" value="1"/>
</dbReference>
<sequence>MANSASPATYIEDTPPRVPSALTIAAIDTNVTVLEFIKNTCNQDVLASSESQSAAITLQERKQHIDLILIEVDMPIMNGYEFIEFLKKEQINVPLIMMSSDDSMSSRLRAIKHGACDYWIKPFHEFHLKNKLTRLFQKKCICADKLQKDTGCLEDHNKRRGISDNSELASSMVHGSNSMSEESDDVDESSNPPPTKKPRVVWDKKLNDSFLNAVEILGVDNAVPKKILEIMNEPRLERSHVASHLQKHRNSLKKGKQKGKSCDPETQIQQQQPQQNDMFLISGRQIEQQQSQQNDMSWNTEPRMCAVERIHWQPCSATTRTGNMVEEALANIQLADNFHAEATLAHDQPLESFPNIASYQNFQLETLDDASLWELFFPSYTEQVDDPIMHQINNMNVQQQNDMSFISERQLQKQPQQHDTSLVSERQIEQQQSQQKDMSLPRTSALQPCSATAMTNFHPGFTGNIEEEALAHGHPLAAFPNVSITENSSEEQSNPNRQLANNFNAEQVLAHDLPLATFPNIASNQNSQLGPLDYAYIYGLLYPSDIPLVDNPTMLQTDNMQQSMHHNQMYPLNFQPSSTIISGNPAFASQNYNFGMNMGHGSQSIRDGNSIGEGILDQYSTKGSIYPPQFQNGAVRRSAARDFRSQNPNVDDKFYQK</sequence>
<keyword evidence="9" id="KW-1185">Reference proteome</keyword>
<dbReference type="SUPFAM" id="SSF52172">
    <property type="entry name" value="CheY-like"/>
    <property type="match status" value="1"/>
</dbReference>
<keyword evidence="4" id="KW-0804">Transcription</keyword>
<dbReference type="NCBIfam" id="TIGR01557">
    <property type="entry name" value="myb_SHAQKYF"/>
    <property type="match status" value="1"/>
</dbReference>
<feature type="region of interest" description="Disordered" evidence="7">
    <location>
        <begin position="239"/>
        <end position="274"/>
    </location>
</feature>
<dbReference type="GO" id="GO:0003677">
    <property type="term" value="F:DNA binding"/>
    <property type="evidence" value="ECO:0007669"/>
    <property type="project" value="InterPro"/>
</dbReference>
<evidence type="ECO:0000256" key="3">
    <source>
        <dbReference type="ARBA" id="ARBA00023015"/>
    </source>
</evidence>
<organism evidence="9 10">
    <name type="scientific">Vigna radiata var. radiata</name>
    <name type="common">Mung bean</name>
    <name type="synonym">Phaseolus aureus</name>
    <dbReference type="NCBI Taxonomy" id="3916"/>
    <lineage>
        <taxon>Eukaryota</taxon>
        <taxon>Viridiplantae</taxon>
        <taxon>Streptophyta</taxon>
        <taxon>Embryophyta</taxon>
        <taxon>Tracheophyta</taxon>
        <taxon>Spermatophyta</taxon>
        <taxon>Magnoliopsida</taxon>
        <taxon>eudicotyledons</taxon>
        <taxon>Gunneridae</taxon>
        <taxon>Pentapetalae</taxon>
        <taxon>rosids</taxon>
        <taxon>fabids</taxon>
        <taxon>Fabales</taxon>
        <taxon>Fabaceae</taxon>
        <taxon>Papilionoideae</taxon>
        <taxon>50 kb inversion clade</taxon>
        <taxon>NPAAA clade</taxon>
        <taxon>indigoferoid/millettioid clade</taxon>
        <taxon>Phaseoleae</taxon>
        <taxon>Vigna</taxon>
    </lineage>
</organism>
<evidence type="ECO:0000256" key="5">
    <source>
        <dbReference type="ARBA" id="ARBA00023242"/>
    </source>
</evidence>
<dbReference type="RefSeq" id="XP_014521383.1">
    <property type="nucleotide sequence ID" value="XM_014665897.1"/>
</dbReference>
<dbReference type="Pfam" id="PF00072">
    <property type="entry name" value="Response_reg"/>
    <property type="match status" value="1"/>
</dbReference>
<dbReference type="Proteomes" id="UP000087766">
    <property type="component" value="Chromosome 2"/>
</dbReference>
<reference evidence="9" key="1">
    <citation type="journal article" date="2014" name="Nat. Commun.">
        <title>Genome sequence of mungbean and insights into evolution within Vigna species.</title>
        <authorList>
            <person name="Kang Y.J."/>
            <person name="Kim S.K."/>
            <person name="Kim M.Y."/>
            <person name="Lestari P."/>
            <person name="Kim K.H."/>
            <person name="Ha B.K."/>
            <person name="Jun T.H."/>
            <person name="Hwang W.J."/>
            <person name="Lee T."/>
            <person name="Lee J."/>
            <person name="Shim S."/>
            <person name="Yoon M.Y."/>
            <person name="Jang Y.E."/>
            <person name="Han K.S."/>
            <person name="Taeprayoon P."/>
            <person name="Yoon N."/>
            <person name="Somta P."/>
            <person name="Tanya P."/>
            <person name="Kim K.S."/>
            <person name="Gwag J.G."/>
            <person name="Moon J.K."/>
            <person name="Lee Y.H."/>
            <person name="Park B.S."/>
            <person name="Bombarely A."/>
            <person name="Doyle J.J."/>
            <person name="Jackson S.A."/>
            <person name="Schafleitner R."/>
            <person name="Srinives P."/>
            <person name="Varshney R.K."/>
            <person name="Lee S.H."/>
        </authorList>
    </citation>
    <scope>NUCLEOTIDE SEQUENCE [LARGE SCALE GENOMIC DNA]</scope>
    <source>
        <strain evidence="9">cv. VC1973A</strain>
    </source>
</reference>
<comment type="subcellular location">
    <subcellularLocation>
        <location evidence="1">Nucleus</location>
    </subcellularLocation>
</comment>
<keyword evidence="3" id="KW-0805">Transcription regulation</keyword>
<feature type="compositionally biased region" description="Polar residues" evidence="7">
    <location>
        <begin position="163"/>
        <end position="175"/>
    </location>
</feature>
<dbReference type="InterPro" id="IPR045279">
    <property type="entry name" value="ARR-like"/>
</dbReference>
<dbReference type="Gene3D" id="3.40.50.2300">
    <property type="match status" value="1"/>
</dbReference>
<gene>
    <name evidence="10" type="primary">LOC106778015</name>
</gene>
<evidence type="ECO:0000256" key="4">
    <source>
        <dbReference type="ARBA" id="ARBA00023163"/>
    </source>
</evidence>
<feature type="compositionally biased region" description="Polar residues" evidence="7">
    <location>
        <begin position="409"/>
        <end position="423"/>
    </location>
</feature>
<evidence type="ECO:0000259" key="8">
    <source>
        <dbReference type="PROSITE" id="PS50110"/>
    </source>
</evidence>
<dbReference type="SUPFAM" id="SSF46689">
    <property type="entry name" value="Homeodomain-like"/>
    <property type="match status" value="1"/>
</dbReference>
<dbReference type="GO" id="GO:0005634">
    <property type="term" value="C:nucleus"/>
    <property type="evidence" value="ECO:0007669"/>
    <property type="project" value="UniProtKB-SubCell"/>
</dbReference>
<keyword evidence="5" id="KW-0539">Nucleus</keyword>
<dbReference type="InterPro" id="IPR011006">
    <property type="entry name" value="CheY-like_superfamily"/>
</dbReference>
<dbReference type="SMART" id="SM00448">
    <property type="entry name" value="REC"/>
    <property type="match status" value="1"/>
</dbReference>
<protein>
    <submittedName>
        <fullName evidence="10">Uncharacterized protein LOC106778015</fullName>
    </submittedName>
</protein>
<name>A0A1S3VSN0_VIGRR</name>
<evidence type="ECO:0000256" key="7">
    <source>
        <dbReference type="SAM" id="MobiDB-lite"/>
    </source>
</evidence>
<evidence type="ECO:0000256" key="6">
    <source>
        <dbReference type="PROSITE-ProRule" id="PRU00169"/>
    </source>
</evidence>
<keyword evidence="2" id="KW-0902">Two-component regulatory system</keyword>
<dbReference type="InterPro" id="IPR001789">
    <property type="entry name" value="Sig_transdc_resp-reg_receiver"/>
</dbReference>